<keyword evidence="4" id="KW-1185">Reference proteome</keyword>
<reference evidence="3 4" key="1">
    <citation type="submission" date="2020-08" db="EMBL/GenBank/DDBJ databases">
        <title>Genomic Encyclopedia of Type Strains, Phase III (KMG-III): the genomes of soil and plant-associated and newly described type strains.</title>
        <authorList>
            <person name="Whitman W."/>
        </authorList>
    </citation>
    <scope>NUCLEOTIDE SEQUENCE [LARGE SCALE GENOMIC DNA]</scope>
    <source>
        <strain evidence="3 4">CECT 3313</strain>
    </source>
</reference>
<evidence type="ECO:0000256" key="1">
    <source>
        <dbReference type="SAM" id="MobiDB-lite"/>
    </source>
</evidence>
<keyword evidence="2" id="KW-0472">Membrane</keyword>
<organism evidence="3 4">
    <name type="scientific">Streptomyces echinatus</name>
    <dbReference type="NCBI Taxonomy" id="67293"/>
    <lineage>
        <taxon>Bacteria</taxon>
        <taxon>Bacillati</taxon>
        <taxon>Actinomycetota</taxon>
        <taxon>Actinomycetes</taxon>
        <taxon>Kitasatosporales</taxon>
        <taxon>Streptomycetaceae</taxon>
        <taxon>Streptomyces</taxon>
    </lineage>
</organism>
<evidence type="ECO:0000313" key="4">
    <source>
        <dbReference type="Proteomes" id="UP000585836"/>
    </source>
</evidence>
<evidence type="ECO:0000313" key="3">
    <source>
        <dbReference type="EMBL" id="MBB5926796.1"/>
    </source>
</evidence>
<dbReference type="EMBL" id="JACHJK010000003">
    <property type="protein sequence ID" value="MBB5926796.1"/>
    <property type="molecule type" value="Genomic_DNA"/>
</dbReference>
<comment type="caution">
    <text evidence="3">The sequence shown here is derived from an EMBL/GenBank/DDBJ whole genome shotgun (WGS) entry which is preliminary data.</text>
</comment>
<accession>A0A7W9PS45</accession>
<sequence length="372" mass="38275">MEASELTAWVMTLLTQASNGAAGAIGGAAGAEASRLVRERLGSSSEGRAALDPENGDPDEAARQVTAVLNADPGFAGRLERLHEAAQRQPSAAPYAGRDIYQASVGERAKNNTIAFGPLTLRKDRAPITVTALLLVVALVLGFAVYGLVQALSGDSRSGAHGTASGGQTGATDSDGSDVPWTGNEAAGGEGGWKDAPVRDLQLAKAILPDLRSMPAGWSLAEKAETQTVTSDSCSGDCGGLLSEGEVTYAVSGTSDQASIQVEAYETVDTAATGYEQRADNVGSGDSVASMSLEQLGDKSVAFSRQEYTGSEYTYAMATVVRAGTVVIRVTYGGGYDKLDSAVLSGIARMVTERARQAQNGEEPSATLTEAP</sequence>
<name>A0A7W9PS45_9ACTN</name>
<gene>
    <name evidence="3" type="ORF">FHS34_002252</name>
</gene>
<protein>
    <submittedName>
        <fullName evidence="3">Uncharacterized protein</fullName>
    </submittedName>
</protein>
<evidence type="ECO:0000256" key="2">
    <source>
        <dbReference type="SAM" id="Phobius"/>
    </source>
</evidence>
<dbReference type="Proteomes" id="UP000585836">
    <property type="component" value="Unassembled WGS sequence"/>
</dbReference>
<proteinExistence type="predicted"/>
<feature type="transmembrane region" description="Helical" evidence="2">
    <location>
        <begin position="128"/>
        <end position="149"/>
    </location>
</feature>
<keyword evidence="2" id="KW-0812">Transmembrane</keyword>
<feature type="region of interest" description="Disordered" evidence="1">
    <location>
        <begin position="155"/>
        <end position="195"/>
    </location>
</feature>
<dbReference type="AlphaFoldDB" id="A0A7W9PS45"/>
<keyword evidence="2" id="KW-1133">Transmembrane helix</keyword>
<dbReference type="RefSeq" id="WP_184963729.1">
    <property type="nucleotide sequence ID" value="NZ_JACHJK010000003.1"/>
</dbReference>